<dbReference type="OrthoDB" id="8002444at2"/>
<dbReference type="RefSeq" id="WP_151002647.1">
    <property type="nucleotide sequence ID" value="NZ_BPQY01000383.1"/>
</dbReference>
<evidence type="ECO:0000313" key="3">
    <source>
        <dbReference type="Proteomes" id="UP000474159"/>
    </source>
</evidence>
<feature type="region of interest" description="Disordered" evidence="1">
    <location>
        <begin position="23"/>
        <end position="83"/>
    </location>
</feature>
<proteinExistence type="predicted"/>
<dbReference type="Proteomes" id="UP000474159">
    <property type="component" value="Unassembled WGS sequence"/>
</dbReference>
<reference evidence="2 3" key="1">
    <citation type="submission" date="2019-09" db="EMBL/GenBank/DDBJ databases">
        <title>YIM 48816 draft genome.</title>
        <authorList>
            <person name="Jiang L."/>
        </authorList>
    </citation>
    <scope>NUCLEOTIDE SEQUENCE [LARGE SCALE GENOMIC DNA]</scope>
    <source>
        <strain evidence="2 3">YIM 48816</strain>
    </source>
</reference>
<organism evidence="2 3">
    <name type="scientific">Methylobacterium soli</name>
    <dbReference type="NCBI Taxonomy" id="553447"/>
    <lineage>
        <taxon>Bacteria</taxon>
        <taxon>Pseudomonadati</taxon>
        <taxon>Pseudomonadota</taxon>
        <taxon>Alphaproteobacteria</taxon>
        <taxon>Hyphomicrobiales</taxon>
        <taxon>Methylobacteriaceae</taxon>
        <taxon>Methylobacterium</taxon>
    </lineage>
</organism>
<evidence type="ECO:0000256" key="1">
    <source>
        <dbReference type="SAM" id="MobiDB-lite"/>
    </source>
</evidence>
<accession>A0A6L3STN1</accession>
<sequence>MPAIEMMSNEDLASSAYDVSRAHLTMSADGKPKPDQPSSQADESDIAAPRLTPQGRTDPDEAGEDSTDPDGGAKTGQPDKAEG</sequence>
<comment type="caution">
    <text evidence="2">The sequence shown here is derived from an EMBL/GenBank/DDBJ whole genome shotgun (WGS) entry which is preliminary data.</text>
</comment>
<dbReference type="AlphaFoldDB" id="A0A6L3STN1"/>
<gene>
    <name evidence="2" type="ORF">F6X53_22765</name>
</gene>
<protein>
    <submittedName>
        <fullName evidence="2">Uncharacterized protein</fullName>
    </submittedName>
</protein>
<name>A0A6L3STN1_9HYPH</name>
<dbReference type="EMBL" id="VZZK01000029">
    <property type="protein sequence ID" value="KAB1076529.1"/>
    <property type="molecule type" value="Genomic_DNA"/>
</dbReference>
<evidence type="ECO:0000313" key="2">
    <source>
        <dbReference type="EMBL" id="KAB1076529.1"/>
    </source>
</evidence>
<keyword evidence="3" id="KW-1185">Reference proteome</keyword>